<evidence type="ECO:0000313" key="3">
    <source>
        <dbReference type="EMBL" id="KAH7114630.1"/>
    </source>
</evidence>
<dbReference type="AlphaFoldDB" id="A0A9P9D6N7"/>
<organism evidence="3 4">
    <name type="scientific">Dactylonectria macrodidyma</name>
    <dbReference type="NCBI Taxonomy" id="307937"/>
    <lineage>
        <taxon>Eukaryota</taxon>
        <taxon>Fungi</taxon>
        <taxon>Dikarya</taxon>
        <taxon>Ascomycota</taxon>
        <taxon>Pezizomycotina</taxon>
        <taxon>Sordariomycetes</taxon>
        <taxon>Hypocreomycetidae</taxon>
        <taxon>Hypocreales</taxon>
        <taxon>Nectriaceae</taxon>
        <taxon>Dactylonectria</taxon>
    </lineage>
</organism>
<keyword evidence="2" id="KW-0472">Membrane</keyword>
<evidence type="ECO:0000256" key="1">
    <source>
        <dbReference type="SAM" id="MobiDB-lite"/>
    </source>
</evidence>
<feature type="region of interest" description="Disordered" evidence="1">
    <location>
        <begin position="140"/>
        <end position="176"/>
    </location>
</feature>
<gene>
    <name evidence="3" type="ORF">EDB81DRAFT_920569</name>
</gene>
<feature type="region of interest" description="Disordered" evidence="1">
    <location>
        <begin position="316"/>
        <end position="335"/>
    </location>
</feature>
<keyword evidence="2" id="KW-1133">Transmembrane helix</keyword>
<feature type="compositionally biased region" description="Low complexity" evidence="1">
    <location>
        <begin position="162"/>
        <end position="176"/>
    </location>
</feature>
<evidence type="ECO:0000256" key="2">
    <source>
        <dbReference type="SAM" id="Phobius"/>
    </source>
</evidence>
<name>A0A9P9D6N7_9HYPO</name>
<dbReference type="OrthoDB" id="4770059at2759"/>
<protein>
    <submittedName>
        <fullName evidence="3">Uncharacterized protein</fullName>
    </submittedName>
</protein>
<comment type="caution">
    <text evidence="3">The sequence shown here is derived from an EMBL/GenBank/DDBJ whole genome shotgun (WGS) entry which is preliminary data.</text>
</comment>
<keyword evidence="4" id="KW-1185">Reference proteome</keyword>
<proteinExistence type="predicted"/>
<dbReference type="Proteomes" id="UP000738349">
    <property type="component" value="Unassembled WGS sequence"/>
</dbReference>
<feature type="compositionally biased region" description="Polar residues" evidence="1">
    <location>
        <begin position="152"/>
        <end position="161"/>
    </location>
</feature>
<reference evidence="3" key="1">
    <citation type="journal article" date="2021" name="Nat. Commun.">
        <title>Genetic determinants of endophytism in the Arabidopsis root mycobiome.</title>
        <authorList>
            <person name="Mesny F."/>
            <person name="Miyauchi S."/>
            <person name="Thiergart T."/>
            <person name="Pickel B."/>
            <person name="Atanasova L."/>
            <person name="Karlsson M."/>
            <person name="Huettel B."/>
            <person name="Barry K.W."/>
            <person name="Haridas S."/>
            <person name="Chen C."/>
            <person name="Bauer D."/>
            <person name="Andreopoulos W."/>
            <person name="Pangilinan J."/>
            <person name="LaButti K."/>
            <person name="Riley R."/>
            <person name="Lipzen A."/>
            <person name="Clum A."/>
            <person name="Drula E."/>
            <person name="Henrissat B."/>
            <person name="Kohler A."/>
            <person name="Grigoriev I.V."/>
            <person name="Martin F.M."/>
            <person name="Hacquard S."/>
        </authorList>
    </citation>
    <scope>NUCLEOTIDE SEQUENCE</scope>
    <source>
        <strain evidence="3">MPI-CAGE-AT-0147</strain>
    </source>
</reference>
<accession>A0A9P9D6N7</accession>
<evidence type="ECO:0000313" key="4">
    <source>
        <dbReference type="Proteomes" id="UP000738349"/>
    </source>
</evidence>
<keyword evidence="2" id="KW-0812">Transmembrane</keyword>
<feature type="compositionally biased region" description="Polar residues" evidence="1">
    <location>
        <begin position="323"/>
        <end position="335"/>
    </location>
</feature>
<feature type="transmembrane region" description="Helical" evidence="2">
    <location>
        <begin position="181"/>
        <end position="203"/>
    </location>
</feature>
<sequence>MEQPHRPYSTIHTSGPLDTFDIVPLTTVWSAPEDCPSILQFEYVESSSSCYPPDYSAVFYYDRFYSPGICPDGYTSGCKPTDTDYGPIRSTETAAICVPSSYSCSSGFQAHAISASGDNTDHVPAFQIRWAESDLSVLETPPVTTADPPSEASRSTATVIGTASTESKSSPSSPSLSTSTVAGIAVASAAIVAIIAAFLFFLFQRRVLHASQKDQGPAPQQQPYVWMPELETPAQPVSAVAAPKQPYVSGTIPELEPREKSPPAGNIGGGVAYMPANARGSGMAPELPFDSRIPEYGTHVTQDMGARHELVVQERSVVEMDGSSPQGGVTRNELS</sequence>
<dbReference type="EMBL" id="JAGMUV010000032">
    <property type="protein sequence ID" value="KAH7114630.1"/>
    <property type="molecule type" value="Genomic_DNA"/>
</dbReference>